<dbReference type="Gene3D" id="2.60.200.20">
    <property type="match status" value="1"/>
</dbReference>
<sequence>MPICPAGHNSATADFCDECGAPMNGAAAVPHVPPHAAAEPPTAWYTPQPSPCPECGEPLLDRFCEACGWGPGVAPAGQAPGVQHQPPLDPFGAPQAAPPPAPPASMFHAPPPTNGAPPPPPPLEPQTAFQVIEQPPSFPAPPAFDHPPSRPIEHTSAFQAPADPFGVPSPAPADPFGAPPPPPAPADPFAAHQPPPPQPPAADPFGAPYGHQPQVVAPMGPWQVTADADRGYFERICRANDLDPNTMQYPAYCPQRRFRLHGPQLLVGRRSASKGINPDIDLSGPPTDAAVSHAHALFVAQPDGRWAVVDVGSANGTFINEAQQPLPKNVAYPLNLGDRVHVGLWTTLTVISGMG</sequence>
<dbReference type="Proteomes" id="UP001165079">
    <property type="component" value="Unassembled WGS sequence"/>
</dbReference>
<dbReference type="InterPro" id="IPR000253">
    <property type="entry name" value="FHA_dom"/>
</dbReference>
<feature type="compositionally biased region" description="Pro residues" evidence="2">
    <location>
        <begin position="167"/>
        <end position="186"/>
    </location>
</feature>
<dbReference type="RefSeq" id="WP_285664168.1">
    <property type="nucleotide sequence ID" value="NZ_BSTX01000002.1"/>
</dbReference>
<dbReference type="SUPFAM" id="SSF49879">
    <property type="entry name" value="SMAD/FHA domain"/>
    <property type="match status" value="1"/>
</dbReference>
<name>A0A9W6WAY0_9ACTN</name>
<proteinExistence type="predicted"/>
<dbReference type="InterPro" id="IPR050923">
    <property type="entry name" value="Cell_Proc_Reg/RNA_Proc"/>
</dbReference>
<dbReference type="EMBL" id="BSTX01000002">
    <property type="protein sequence ID" value="GLZ79041.1"/>
    <property type="molecule type" value="Genomic_DNA"/>
</dbReference>
<feature type="domain" description="FHA" evidence="3">
    <location>
        <begin position="265"/>
        <end position="324"/>
    </location>
</feature>
<feature type="compositionally biased region" description="Pro residues" evidence="2">
    <location>
        <begin position="193"/>
        <end position="202"/>
    </location>
</feature>
<protein>
    <recommendedName>
        <fullName evidence="3">FHA domain-containing protein</fullName>
    </recommendedName>
</protein>
<evidence type="ECO:0000313" key="4">
    <source>
        <dbReference type="EMBL" id="GLZ79041.1"/>
    </source>
</evidence>
<feature type="region of interest" description="Disordered" evidence="2">
    <location>
        <begin position="78"/>
        <end position="212"/>
    </location>
</feature>
<accession>A0A9W6WAY0</accession>
<keyword evidence="1" id="KW-0597">Phosphoprotein</keyword>
<organism evidence="4 5">
    <name type="scientific">Actinorhabdospora filicis</name>
    <dbReference type="NCBI Taxonomy" id="1785913"/>
    <lineage>
        <taxon>Bacteria</taxon>
        <taxon>Bacillati</taxon>
        <taxon>Actinomycetota</taxon>
        <taxon>Actinomycetes</taxon>
        <taxon>Micromonosporales</taxon>
        <taxon>Micromonosporaceae</taxon>
        <taxon>Actinorhabdospora</taxon>
    </lineage>
</organism>
<dbReference type="SMART" id="SM00240">
    <property type="entry name" value="FHA"/>
    <property type="match status" value="1"/>
</dbReference>
<keyword evidence="5" id="KW-1185">Reference proteome</keyword>
<comment type="caution">
    <text evidence="4">The sequence shown here is derived from an EMBL/GenBank/DDBJ whole genome shotgun (WGS) entry which is preliminary data.</text>
</comment>
<dbReference type="AlphaFoldDB" id="A0A9W6WAY0"/>
<dbReference type="PROSITE" id="PS50006">
    <property type="entry name" value="FHA_DOMAIN"/>
    <property type="match status" value="1"/>
</dbReference>
<dbReference type="CDD" id="cd00060">
    <property type="entry name" value="FHA"/>
    <property type="match status" value="1"/>
</dbReference>
<dbReference type="InterPro" id="IPR008984">
    <property type="entry name" value="SMAD_FHA_dom_sf"/>
</dbReference>
<dbReference type="PANTHER" id="PTHR23308">
    <property type="entry name" value="NUCLEAR INHIBITOR OF PROTEIN PHOSPHATASE-1"/>
    <property type="match status" value="1"/>
</dbReference>
<evidence type="ECO:0000256" key="2">
    <source>
        <dbReference type="SAM" id="MobiDB-lite"/>
    </source>
</evidence>
<gene>
    <name evidence="4" type="ORF">Afil01_38480</name>
</gene>
<evidence type="ECO:0000259" key="3">
    <source>
        <dbReference type="PROSITE" id="PS50006"/>
    </source>
</evidence>
<reference evidence="4" key="1">
    <citation type="submission" date="2023-03" db="EMBL/GenBank/DDBJ databases">
        <title>Actinorhabdospora filicis NBRC 111898.</title>
        <authorList>
            <person name="Ichikawa N."/>
            <person name="Sato H."/>
            <person name="Tonouchi N."/>
        </authorList>
    </citation>
    <scope>NUCLEOTIDE SEQUENCE</scope>
    <source>
        <strain evidence="4">NBRC 111898</strain>
    </source>
</reference>
<feature type="compositionally biased region" description="Pro residues" evidence="2">
    <location>
        <begin position="136"/>
        <end position="145"/>
    </location>
</feature>
<evidence type="ECO:0000313" key="5">
    <source>
        <dbReference type="Proteomes" id="UP001165079"/>
    </source>
</evidence>
<feature type="compositionally biased region" description="Pro residues" evidence="2">
    <location>
        <begin position="96"/>
        <end position="124"/>
    </location>
</feature>
<evidence type="ECO:0000256" key="1">
    <source>
        <dbReference type="ARBA" id="ARBA00022553"/>
    </source>
</evidence>
<dbReference type="Pfam" id="PF00498">
    <property type="entry name" value="FHA"/>
    <property type="match status" value="1"/>
</dbReference>